<dbReference type="Gene3D" id="3.90.660.10">
    <property type="match status" value="1"/>
</dbReference>
<accession>A0A7Z0J8D6</accession>
<dbReference type="PANTHER" id="PTHR10742:SF410">
    <property type="entry name" value="LYSINE-SPECIFIC HISTONE DEMETHYLASE 2"/>
    <property type="match status" value="1"/>
</dbReference>
<feature type="domain" description="Amine oxidase" evidence="2">
    <location>
        <begin position="40"/>
        <end position="453"/>
    </location>
</feature>
<dbReference type="InterPro" id="IPR036188">
    <property type="entry name" value="FAD/NAD-bd_sf"/>
</dbReference>
<keyword evidence="4" id="KW-1185">Reference proteome</keyword>
<reference evidence="3 4" key="1">
    <citation type="submission" date="2020-07" db="EMBL/GenBank/DDBJ databases">
        <title>Sequencing the genomes of 1000 actinobacteria strains.</title>
        <authorList>
            <person name="Klenk H.-P."/>
        </authorList>
    </citation>
    <scope>NUCLEOTIDE SEQUENCE [LARGE SCALE GENOMIC DNA]</scope>
    <source>
        <strain evidence="3 4">DSM 44442</strain>
    </source>
</reference>
<evidence type="ECO:0000313" key="3">
    <source>
        <dbReference type="EMBL" id="NYJ32988.1"/>
    </source>
</evidence>
<evidence type="ECO:0000313" key="4">
    <source>
        <dbReference type="Proteomes" id="UP000572051"/>
    </source>
</evidence>
<feature type="region of interest" description="Disordered" evidence="1">
    <location>
        <begin position="1"/>
        <end position="30"/>
    </location>
</feature>
<dbReference type="PANTHER" id="PTHR10742">
    <property type="entry name" value="FLAVIN MONOAMINE OXIDASE"/>
    <property type="match status" value="1"/>
</dbReference>
<organism evidence="3 4">
    <name type="scientific">Nocardiopsis aegyptia</name>
    <dbReference type="NCBI Taxonomy" id="220378"/>
    <lineage>
        <taxon>Bacteria</taxon>
        <taxon>Bacillati</taxon>
        <taxon>Actinomycetota</taxon>
        <taxon>Actinomycetes</taxon>
        <taxon>Streptosporangiales</taxon>
        <taxon>Nocardiopsidaceae</taxon>
        <taxon>Nocardiopsis</taxon>
    </lineage>
</organism>
<dbReference type="InterPro" id="IPR050281">
    <property type="entry name" value="Flavin_monoamine_oxidase"/>
</dbReference>
<dbReference type="SUPFAM" id="SSF51905">
    <property type="entry name" value="FAD/NAD(P)-binding domain"/>
    <property type="match status" value="1"/>
</dbReference>
<dbReference type="RefSeq" id="WP_179820983.1">
    <property type="nucleotide sequence ID" value="NZ_JACCFS010000001.1"/>
</dbReference>
<protein>
    <submittedName>
        <fullName evidence="3">Monoamine oxidase</fullName>
    </submittedName>
</protein>
<dbReference type="InterPro" id="IPR002937">
    <property type="entry name" value="Amino_oxidase"/>
</dbReference>
<comment type="caution">
    <text evidence="3">The sequence shown here is derived from an EMBL/GenBank/DDBJ whole genome shotgun (WGS) entry which is preliminary data.</text>
</comment>
<dbReference type="Gene3D" id="3.50.50.60">
    <property type="entry name" value="FAD/NAD(P)-binding domain"/>
    <property type="match status" value="1"/>
</dbReference>
<dbReference type="Pfam" id="PF01593">
    <property type="entry name" value="Amino_oxidase"/>
    <property type="match status" value="1"/>
</dbReference>
<dbReference type="AlphaFoldDB" id="A0A7Z0J8D6"/>
<dbReference type="Proteomes" id="UP000572051">
    <property type="component" value="Unassembled WGS sequence"/>
</dbReference>
<proteinExistence type="predicted"/>
<dbReference type="SUPFAM" id="SSF54373">
    <property type="entry name" value="FAD-linked reductases, C-terminal domain"/>
    <property type="match status" value="1"/>
</dbReference>
<name>A0A7Z0J8D6_9ACTN</name>
<dbReference type="GO" id="GO:0016491">
    <property type="term" value="F:oxidoreductase activity"/>
    <property type="evidence" value="ECO:0007669"/>
    <property type="project" value="InterPro"/>
</dbReference>
<gene>
    <name evidence="3" type="ORF">HNR10_000869</name>
</gene>
<evidence type="ECO:0000259" key="2">
    <source>
        <dbReference type="Pfam" id="PF01593"/>
    </source>
</evidence>
<evidence type="ECO:0000256" key="1">
    <source>
        <dbReference type="SAM" id="MobiDB-lite"/>
    </source>
</evidence>
<dbReference type="EMBL" id="JACCFS010000001">
    <property type="protein sequence ID" value="NYJ32988.1"/>
    <property type="molecule type" value="Genomic_DNA"/>
</dbReference>
<sequence>MSEKSAGEGPAEGHTDRGSEPRGREAEPGRGHTIVVGAGMAGLAAADRLADEGERVTVVEARDRLGGRIHSVDLWEGVTIDVGASWMRGERNNPLADLVREAGVPTAVFNRATETAYDPKGRRLLFDRHRRNMEDVNLLHEHMYWANVGSNPQESIEEGIAQALHDANLVRGRARDAGEIVHRLTEADHGASADEVAFSAVGAVHEFSGDDVVFPQGMSRLTEYLAQGLDVRLGHVVESVSHDDRGVTVRAATPDGPVTLTADRALVTLPLGVLQTGRVSFEPALPEDKQDAVRKLGTGRMDKLFLLFDDVFWGDAEVIVNLGTEEGTWFHWYAGQRVMGAPVLATRNGGGAARFLARMEESEVVEHAMASLRGMFRKAPDPVAHYLTHWSDDPFARGSFSYTAVGAGDTDRLALGRPVDDRLFFAGEATEIEHTATVHGALLSGRREADRVLALA</sequence>